<evidence type="ECO:0000256" key="1">
    <source>
        <dbReference type="SAM" id="Phobius"/>
    </source>
</evidence>
<reference evidence="2 5" key="1">
    <citation type="submission" date="2021-06" db="EMBL/GenBank/DDBJ databases">
        <title>Collection of gut derived symbiotic bacterial strains cultured from healthy donors.</title>
        <authorList>
            <person name="Lin H."/>
            <person name="Littmann E."/>
            <person name="Pamer E.G."/>
        </authorList>
    </citation>
    <scope>NUCLEOTIDE SEQUENCE</scope>
    <source>
        <strain evidence="3 5">MSK.21.70</strain>
        <strain evidence="2">MSK.21.82</strain>
    </source>
</reference>
<evidence type="ECO:0000313" key="3">
    <source>
        <dbReference type="EMBL" id="MBV3392077.1"/>
    </source>
</evidence>
<evidence type="ECO:0000313" key="2">
    <source>
        <dbReference type="EMBL" id="MBV3382051.1"/>
    </source>
</evidence>
<proteinExistence type="predicted"/>
<dbReference type="EMBL" id="JAHOEL010000008">
    <property type="protein sequence ID" value="MBV3392077.1"/>
    <property type="molecule type" value="Genomic_DNA"/>
</dbReference>
<keyword evidence="1" id="KW-0812">Transmembrane</keyword>
<evidence type="ECO:0000313" key="5">
    <source>
        <dbReference type="Proteomes" id="UP001197492"/>
    </source>
</evidence>
<dbReference type="GeneID" id="301323530"/>
<gene>
    <name evidence="2" type="ORF">KSV97_02185</name>
    <name evidence="3" type="ORF">KSW06_02200</name>
</gene>
<organism evidence="2 4">
    <name type="scientific">Catenibacterium mitsuokai</name>
    <dbReference type="NCBI Taxonomy" id="100886"/>
    <lineage>
        <taxon>Bacteria</taxon>
        <taxon>Bacillati</taxon>
        <taxon>Bacillota</taxon>
        <taxon>Erysipelotrichia</taxon>
        <taxon>Erysipelotrichales</taxon>
        <taxon>Coprobacillaceae</taxon>
        <taxon>Catenibacterium</taxon>
    </lineage>
</organism>
<dbReference type="Proteomes" id="UP001196408">
    <property type="component" value="Unassembled WGS sequence"/>
</dbReference>
<sequence>MYELSVSSQEQICGGSALTYIIYALLGVAGLKLLRSAKGRLRLGRLITLEWGK</sequence>
<protein>
    <submittedName>
        <fullName evidence="2">Uncharacterized protein</fullName>
    </submittedName>
</protein>
<accession>A0AAW4MPP7</accession>
<keyword evidence="1" id="KW-1133">Transmembrane helix</keyword>
<evidence type="ECO:0000313" key="4">
    <source>
        <dbReference type="Proteomes" id="UP001196408"/>
    </source>
</evidence>
<name>A0AAW4MPP7_9FIRM</name>
<dbReference type="EMBL" id="JAHOEF010000008">
    <property type="protein sequence ID" value="MBV3382051.1"/>
    <property type="molecule type" value="Genomic_DNA"/>
</dbReference>
<feature type="transmembrane region" description="Helical" evidence="1">
    <location>
        <begin position="12"/>
        <end position="34"/>
    </location>
</feature>
<keyword evidence="1" id="KW-0472">Membrane</keyword>
<dbReference type="RefSeq" id="WP_022424318.1">
    <property type="nucleotide sequence ID" value="NZ_CAXVKV010000007.1"/>
</dbReference>
<keyword evidence="5" id="KW-1185">Reference proteome</keyword>
<comment type="caution">
    <text evidence="2">The sequence shown here is derived from an EMBL/GenBank/DDBJ whole genome shotgun (WGS) entry which is preliminary data.</text>
</comment>
<dbReference type="Proteomes" id="UP001197492">
    <property type="component" value="Unassembled WGS sequence"/>
</dbReference>
<dbReference type="AlphaFoldDB" id="A0AAW4MPP7"/>